<dbReference type="InterPro" id="IPR001608">
    <property type="entry name" value="Ala_racemase_N"/>
</dbReference>
<keyword evidence="10" id="KW-1185">Reference proteome</keyword>
<feature type="domain" description="Alanine racemase C-terminal" evidence="8">
    <location>
        <begin position="241"/>
        <end position="369"/>
    </location>
</feature>
<dbReference type="CDD" id="cd00430">
    <property type="entry name" value="PLPDE_III_AR"/>
    <property type="match status" value="1"/>
</dbReference>
<dbReference type="KEGG" id="nba:CUN60_01655"/>
<evidence type="ECO:0000313" key="10">
    <source>
        <dbReference type="Proteomes" id="UP000236655"/>
    </source>
</evidence>
<dbReference type="SUPFAM" id="SSF51419">
    <property type="entry name" value="PLP-binding barrel"/>
    <property type="match status" value="1"/>
</dbReference>
<evidence type="ECO:0000259" key="8">
    <source>
        <dbReference type="SMART" id="SM01005"/>
    </source>
</evidence>
<dbReference type="InterPro" id="IPR020622">
    <property type="entry name" value="Ala_racemase_pyridoxalP-BS"/>
</dbReference>
<dbReference type="Pfam" id="PF01168">
    <property type="entry name" value="Ala_racemase_N"/>
    <property type="match status" value="1"/>
</dbReference>
<evidence type="ECO:0000256" key="5">
    <source>
        <dbReference type="HAMAP-Rule" id="MF_01201"/>
    </source>
</evidence>
<feature type="active site" description="Proton acceptor; specific for D-alanine" evidence="5">
    <location>
        <position position="35"/>
    </location>
</feature>
<dbReference type="PRINTS" id="PR00992">
    <property type="entry name" value="ALARACEMASE"/>
</dbReference>
<evidence type="ECO:0000256" key="4">
    <source>
        <dbReference type="ARBA" id="ARBA00023235"/>
    </source>
</evidence>
<evidence type="ECO:0000256" key="6">
    <source>
        <dbReference type="PIRSR" id="PIRSR600821-50"/>
    </source>
</evidence>
<organism evidence="9 10">
    <name type="scientific">Aquella oligotrophica</name>
    <dbReference type="NCBI Taxonomy" id="2067065"/>
    <lineage>
        <taxon>Bacteria</taxon>
        <taxon>Pseudomonadati</taxon>
        <taxon>Pseudomonadota</taxon>
        <taxon>Betaproteobacteria</taxon>
        <taxon>Neisseriales</taxon>
        <taxon>Neisseriaceae</taxon>
        <taxon>Aquella</taxon>
    </lineage>
</organism>
<dbReference type="GO" id="GO:0030170">
    <property type="term" value="F:pyridoxal phosphate binding"/>
    <property type="evidence" value="ECO:0007669"/>
    <property type="project" value="UniProtKB-UniRule"/>
</dbReference>
<feature type="binding site" evidence="5 7">
    <location>
        <position position="310"/>
    </location>
    <ligand>
        <name>substrate</name>
    </ligand>
</feature>
<dbReference type="InterPro" id="IPR009006">
    <property type="entry name" value="Ala_racemase/Decarboxylase_C"/>
</dbReference>
<dbReference type="EMBL" id="CP024847">
    <property type="protein sequence ID" value="AUR51062.1"/>
    <property type="molecule type" value="Genomic_DNA"/>
</dbReference>
<evidence type="ECO:0000313" key="9">
    <source>
        <dbReference type="EMBL" id="AUR51062.1"/>
    </source>
</evidence>
<dbReference type="SUPFAM" id="SSF50621">
    <property type="entry name" value="Alanine racemase C-terminal domain-like"/>
    <property type="match status" value="1"/>
</dbReference>
<keyword evidence="4 5" id="KW-0413">Isomerase</keyword>
<dbReference type="NCBIfam" id="TIGR00492">
    <property type="entry name" value="alr"/>
    <property type="match status" value="1"/>
</dbReference>
<dbReference type="OrthoDB" id="9813814at2"/>
<comment type="pathway">
    <text evidence="5">Amino-acid biosynthesis; D-alanine biosynthesis; D-alanine from L-alanine: step 1/1.</text>
</comment>
<dbReference type="GO" id="GO:0005829">
    <property type="term" value="C:cytosol"/>
    <property type="evidence" value="ECO:0007669"/>
    <property type="project" value="TreeGrafter"/>
</dbReference>
<dbReference type="AlphaFoldDB" id="A0A2I7N3P2"/>
<accession>A0A2I7N3P2</accession>
<gene>
    <name evidence="9" type="primary">alr</name>
    <name evidence="9" type="ORF">CUN60_01655</name>
</gene>
<evidence type="ECO:0000256" key="1">
    <source>
        <dbReference type="ARBA" id="ARBA00000316"/>
    </source>
</evidence>
<proteinExistence type="inferred from homology"/>
<feature type="modified residue" description="N6-(pyridoxal phosphate)lysine" evidence="5 6">
    <location>
        <position position="35"/>
    </location>
</feature>
<protein>
    <recommendedName>
        <fullName evidence="5">Alanine racemase</fullName>
        <ecNumber evidence="5">5.1.1.1</ecNumber>
    </recommendedName>
</protein>
<dbReference type="PANTHER" id="PTHR30511">
    <property type="entry name" value="ALANINE RACEMASE"/>
    <property type="match status" value="1"/>
</dbReference>
<dbReference type="Pfam" id="PF00842">
    <property type="entry name" value="Ala_racemase_C"/>
    <property type="match status" value="1"/>
</dbReference>
<dbReference type="EC" id="5.1.1.1" evidence="5"/>
<keyword evidence="3 5" id="KW-0663">Pyridoxal phosphate</keyword>
<dbReference type="GO" id="GO:0030632">
    <property type="term" value="P:D-alanine biosynthetic process"/>
    <property type="evidence" value="ECO:0007669"/>
    <property type="project" value="UniProtKB-UniRule"/>
</dbReference>
<dbReference type="InterPro" id="IPR011079">
    <property type="entry name" value="Ala_racemase_C"/>
</dbReference>
<comment type="function">
    <text evidence="5">Catalyzes the interconversion of L-alanine and D-alanine. May also act on other amino acids.</text>
</comment>
<dbReference type="GO" id="GO:0008784">
    <property type="term" value="F:alanine racemase activity"/>
    <property type="evidence" value="ECO:0007669"/>
    <property type="project" value="UniProtKB-UniRule"/>
</dbReference>
<comment type="catalytic activity">
    <reaction evidence="1 5">
        <text>L-alanine = D-alanine</text>
        <dbReference type="Rhea" id="RHEA:20249"/>
        <dbReference type="ChEBI" id="CHEBI:57416"/>
        <dbReference type="ChEBI" id="CHEBI:57972"/>
        <dbReference type="EC" id="5.1.1.1"/>
    </reaction>
</comment>
<reference evidence="10" key="1">
    <citation type="submission" date="2017-11" db="EMBL/GenBank/DDBJ databases">
        <authorList>
            <person name="Chan K.G."/>
            <person name="Lee L.S."/>
        </authorList>
    </citation>
    <scope>NUCLEOTIDE SEQUENCE [LARGE SCALE GENOMIC DNA]</scope>
    <source>
        <strain evidence="10">DSM 100970</strain>
    </source>
</reference>
<feature type="binding site" evidence="5 7">
    <location>
        <position position="132"/>
    </location>
    <ligand>
        <name>substrate</name>
    </ligand>
</feature>
<sequence length="369" mass="40932">MHPTVIEINKKIFENNLVQIRKQIGVGVRLLLPIKANAYGHGLISVAQLAEPLVDYFGVACLDEGISLRQSGVSKPILVFGAIDEEQIRGLVENNLEITISSMYKATLVHEYCLKYDKKCKVQIKVDTGMNRVGIRPESFNPLLDFVLASSVLILTGVYSHLAMSEATDKWVTEAQITSFSAIVETVKVRKPSVICHLANSGGVCYHPSSYFDMVRPGLLSYGYFPGENLITGNLAEISPCFSLKSRVSYFKVVNKGVGISYNHRYHTSEMTRIITIPIGYGDGYRRGLSNSGEVIIRNKRYRISGTICMDMFMVDIGSNGEAYVGDEVVLIGKQGDQELKIEELASKLDTIIYEVLVGFNERISRVVV</sequence>
<name>A0A2I7N3P2_9NEIS</name>
<comment type="similarity">
    <text evidence="5">Belongs to the alanine racemase family.</text>
</comment>
<dbReference type="UniPathway" id="UPA00042">
    <property type="reaction ID" value="UER00497"/>
</dbReference>
<dbReference type="RefSeq" id="WP_102950362.1">
    <property type="nucleotide sequence ID" value="NZ_CP024847.1"/>
</dbReference>
<comment type="cofactor">
    <cofactor evidence="2 5 6">
        <name>pyridoxal 5'-phosphate</name>
        <dbReference type="ChEBI" id="CHEBI:597326"/>
    </cofactor>
</comment>
<dbReference type="FunFam" id="3.20.20.10:FF:000002">
    <property type="entry name" value="Alanine racemase"/>
    <property type="match status" value="1"/>
</dbReference>
<dbReference type="HAMAP" id="MF_01201">
    <property type="entry name" value="Ala_racemase"/>
    <property type="match status" value="1"/>
</dbReference>
<dbReference type="Gene3D" id="2.40.37.10">
    <property type="entry name" value="Lyase, Ornithine Decarboxylase, Chain A, domain 1"/>
    <property type="match status" value="1"/>
</dbReference>
<dbReference type="Gene3D" id="3.20.20.10">
    <property type="entry name" value="Alanine racemase"/>
    <property type="match status" value="1"/>
</dbReference>
<evidence type="ECO:0000256" key="3">
    <source>
        <dbReference type="ARBA" id="ARBA00022898"/>
    </source>
</evidence>
<dbReference type="InterPro" id="IPR000821">
    <property type="entry name" value="Ala_racemase"/>
</dbReference>
<dbReference type="SMART" id="SM01005">
    <property type="entry name" value="Ala_racemase_C"/>
    <property type="match status" value="1"/>
</dbReference>
<evidence type="ECO:0000256" key="7">
    <source>
        <dbReference type="PIRSR" id="PIRSR600821-52"/>
    </source>
</evidence>
<dbReference type="PROSITE" id="PS00395">
    <property type="entry name" value="ALANINE_RACEMASE"/>
    <property type="match status" value="1"/>
</dbReference>
<dbReference type="PANTHER" id="PTHR30511:SF0">
    <property type="entry name" value="ALANINE RACEMASE, CATABOLIC-RELATED"/>
    <property type="match status" value="1"/>
</dbReference>
<dbReference type="InterPro" id="IPR029066">
    <property type="entry name" value="PLP-binding_barrel"/>
</dbReference>
<evidence type="ECO:0000256" key="2">
    <source>
        <dbReference type="ARBA" id="ARBA00001933"/>
    </source>
</evidence>
<feature type="active site" description="Proton acceptor; specific for L-alanine" evidence="5">
    <location>
        <position position="262"/>
    </location>
</feature>
<dbReference type="Proteomes" id="UP000236655">
    <property type="component" value="Chromosome"/>
</dbReference>